<name>A0A9W8U5W7_9HYPO</name>
<accession>A0A9W8U5W7</accession>
<dbReference type="EMBL" id="JAPDHF010000023">
    <property type="protein sequence ID" value="KAJ4004733.1"/>
    <property type="molecule type" value="Genomic_DNA"/>
</dbReference>
<dbReference type="OrthoDB" id="1577640at2759"/>
<sequence length="184" mass="21356">MIALLLKHHENLLRPDQLTCLVRQATFEALGMKHTCFDAPKLDEYGLPYLVGEIAREEEEETCDGDDEKAVYLDELLAEFEDFMLSRSESVEHRLTGGSAISTAKSNDEDAGNRALVFWNDIWPHRVEEIKKKLEATWDPDLEVLNDLNVSLWFEEYERDVASEKFEEYNARFMDDFMATLDKI</sequence>
<protein>
    <submittedName>
        <fullName evidence="1">Uncharacterized protein</fullName>
    </submittedName>
</protein>
<reference evidence="1" key="1">
    <citation type="submission" date="2022-10" db="EMBL/GenBank/DDBJ databases">
        <title>Fusarium specimens isolated from Avocado Roots.</title>
        <authorList>
            <person name="Stajich J."/>
            <person name="Roper C."/>
            <person name="Heimlech-Rivalta G."/>
        </authorList>
    </citation>
    <scope>NUCLEOTIDE SEQUENCE</scope>
    <source>
        <strain evidence="1">CF00143</strain>
    </source>
</reference>
<comment type="caution">
    <text evidence="1">The sequence shown here is derived from an EMBL/GenBank/DDBJ whole genome shotgun (WGS) entry which is preliminary data.</text>
</comment>
<dbReference type="Proteomes" id="UP001152130">
    <property type="component" value="Unassembled WGS sequence"/>
</dbReference>
<proteinExistence type="predicted"/>
<keyword evidence="2" id="KW-1185">Reference proteome</keyword>
<organism evidence="1 2">
    <name type="scientific">Fusarium irregulare</name>
    <dbReference type="NCBI Taxonomy" id="2494466"/>
    <lineage>
        <taxon>Eukaryota</taxon>
        <taxon>Fungi</taxon>
        <taxon>Dikarya</taxon>
        <taxon>Ascomycota</taxon>
        <taxon>Pezizomycotina</taxon>
        <taxon>Sordariomycetes</taxon>
        <taxon>Hypocreomycetidae</taxon>
        <taxon>Hypocreales</taxon>
        <taxon>Nectriaceae</taxon>
        <taxon>Fusarium</taxon>
        <taxon>Fusarium incarnatum-equiseti species complex</taxon>
    </lineage>
</organism>
<gene>
    <name evidence="1" type="ORF">NW766_011466</name>
</gene>
<evidence type="ECO:0000313" key="2">
    <source>
        <dbReference type="Proteomes" id="UP001152130"/>
    </source>
</evidence>
<dbReference type="AlphaFoldDB" id="A0A9W8U5W7"/>
<evidence type="ECO:0000313" key="1">
    <source>
        <dbReference type="EMBL" id="KAJ4004733.1"/>
    </source>
</evidence>